<evidence type="ECO:0000313" key="2">
    <source>
        <dbReference type="Proteomes" id="UP000789342"/>
    </source>
</evidence>
<dbReference type="OrthoDB" id="2428313at2759"/>
<evidence type="ECO:0000313" key="1">
    <source>
        <dbReference type="EMBL" id="CAG8697956.1"/>
    </source>
</evidence>
<proteinExistence type="predicted"/>
<sequence>MDISDMKLDKNFELQKAFDCLVKNHAVWKNKKKKRIENHIKYGILLDEKKDVKDFANKISSALENVWKTQHYAMLKNALDNVNEDTYVAEVLTPILTATFSELPVSANYQTNWGETESLSSKARKQGHVNKPDFKLRVKLGDKKLELVNMETSRPEFDLRKQKSNHNRLARGAKDTFEYFSISKNQKKFEFEELAKIFYLNIKGKYLSIHVFSQTKEKYYCFVKIDQAEIPLFQSKPEKVYKLMQLLLELR</sequence>
<feature type="non-terminal residue" evidence="1">
    <location>
        <position position="251"/>
    </location>
</feature>
<dbReference type="AlphaFoldDB" id="A0A9N9HNM0"/>
<reference evidence="1" key="1">
    <citation type="submission" date="2021-06" db="EMBL/GenBank/DDBJ databases">
        <authorList>
            <person name="Kallberg Y."/>
            <person name="Tangrot J."/>
            <person name="Rosling A."/>
        </authorList>
    </citation>
    <scope>NUCLEOTIDE SEQUENCE</scope>
    <source>
        <strain evidence="1">CL551</strain>
    </source>
</reference>
<accession>A0A9N9HNM0</accession>
<protein>
    <submittedName>
        <fullName evidence="1">18715_t:CDS:1</fullName>
    </submittedName>
</protein>
<gene>
    <name evidence="1" type="ORF">AMORRO_LOCUS11952</name>
</gene>
<name>A0A9N9HNM0_9GLOM</name>
<dbReference type="EMBL" id="CAJVPV010016397">
    <property type="protein sequence ID" value="CAG8697956.1"/>
    <property type="molecule type" value="Genomic_DNA"/>
</dbReference>
<dbReference type="Proteomes" id="UP000789342">
    <property type="component" value="Unassembled WGS sequence"/>
</dbReference>
<keyword evidence="2" id="KW-1185">Reference proteome</keyword>
<comment type="caution">
    <text evidence="1">The sequence shown here is derived from an EMBL/GenBank/DDBJ whole genome shotgun (WGS) entry which is preliminary data.</text>
</comment>
<organism evidence="1 2">
    <name type="scientific">Acaulospora morrowiae</name>
    <dbReference type="NCBI Taxonomy" id="94023"/>
    <lineage>
        <taxon>Eukaryota</taxon>
        <taxon>Fungi</taxon>
        <taxon>Fungi incertae sedis</taxon>
        <taxon>Mucoromycota</taxon>
        <taxon>Glomeromycotina</taxon>
        <taxon>Glomeromycetes</taxon>
        <taxon>Diversisporales</taxon>
        <taxon>Acaulosporaceae</taxon>
        <taxon>Acaulospora</taxon>
    </lineage>
</organism>